<dbReference type="InterPro" id="IPR046531">
    <property type="entry name" value="DUF6596"/>
</dbReference>
<dbReference type="PANTHER" id="PTHR47756:SF2">
    <property type="entry name" value="BLL6612 PROTEIN"/>
    <property type="match status" value="1"/>
</dbReference>
<dbReference type="InterPro" id="IPR004107">
    <property type="entry name" value="Integrase_SAM-like_N"/>
</dbReference>
<dbReference type="InterPro" id="IPR013325">
    <property type="entry name" value="RNA_pol_sigma_r2"/>
</dbReference>
<evidence type="ECO:0000256" key="1">
    <source>
        <dbReference type="ARBA" id="ARBA00010641"/>
    </source>
</evidence>
<gene>
    <name evidence="9" type="ORF">KDL28_39595</name>
</gene>
<dbReference type="NCBIfam" id="TIGR02937">
    <property type="entry name" value="sigma70-ECF"/>
    <property type="match status" value="1"/>
</dbReference>
<dbReference type="PROSITE" id="PS01063">
    <property type="entry name" value="SIGMA70_ECF"/>
    <property type="match status" value="1"/>
</dbReference>
<dbReference type="InterPro" id="IPR013249">
    <property type="entry name" value="RNA_pol_sigma70_r4_t2"/>
</dbReference>
<dbReference type="Pfam" id="PF20239">
    <property type="entry name" value="DUF6596"/>
    <property type="match status" value="1"/>
</dbReference>
<feature type="region of interest" description="Disordered" evidence="7">
    <location>
        <begin position="606"/>
        <end position="630"/>
    </location>
</feature>
<feature type="compositionally biased region" description="Low complexity" evidence="7">
    <location>
        <begin position="654"/>
        <end position="674"/>
    </location>
</feature>
<reference evidence="9" key="1">
    <citation type="submission" date="2021-04" db="EMBL/GenBank/DDBJ databases">
        <title>Pseudonocardia sp. nov., isolated from sandy soil of mangrove forest.</title>
        <authorList>
            <person name="Zan Z."/>
            <person name="Huang R."/>
            <person name="Liu W."/>
        </authorList>
    </citation>
    <scope>NUCLEOTIDE SEQUENCE</scope>
    <source>
        <strain evidence="9">S2-4</strain>
    </source>
</reference>
<dbReference type="InterPro" id="IPR007627">
    <property type="entry name" value="RNA_pol_sigma70_r2"/>
</dbReference>
<name>A0ABT1ADR9_9PSEU</name>
<dbReference type="SUPFAM" id="SSF88659">
    <property type="entry name" value="Sigma3 and sigma4 domains of RNA polymerase sigma factors"/>
    <property type="match status" value="1"/>
</dbReference>
<keyword evidence="2 6" id="KW-0805">Transcription regulation</keyword>
<dbReference type="InterPro" id="IPR000838">
    <property type="entry name" value="RNA_pol_sigma70_ECF_CS"/>
</dbReference>
<protein>
    <recommendedName>
        <fullName evidence="6">RNA polymerase sigma factor</fullName>
    </recommendedName>
</protein>
<dbReference type="InterPro" id="IPR014284">
    <property type="entry name" value="RNA_pol_sigma-70_dom"/>
</dbReference>
<dbReference type="SUPFAM" id="SSF88946">
    <property type="entry name" value="Sigma2 domain of RNA polymerase sigma factors"/>
    <property type="match status" value="1"/>
</dbReference>
<dbReference type="PROSITE" id="PS51900">
    <property type="entry name" value="CB"/>
    <property type="match status" value="1"/>
</dbReference>
<dbReference type="InterPro" id="IPR044068">
    <property type="entry name" value="CB"/>
</dbReference>
<evidence type="ECO:0000256" key="3">
    <source>
        <dbReference type="ARBA" id="ARBA00023082"/>
    </source>
</evidence>
<evidence type="ECO:0000256" key="6">
    <source>
        <dbReference type="RuleBase" id="RU000716"/>
    </source>
</evidence>
<keyword evidence="5 6" id="KW-0238">DNA-binding</keyword>
<keyword evidence="10" id="KW-1185">Reference proteome</keyword>
<proteinExistence type="inferred from homology"/>
<dbReference type="PANTHER" id="PTHR47756">
    <property type="entry name" value="BLL6612 PROTEIN-RELATED"/>
    <property type="match status" value="1"/>
</dbReference>
<dbReference type="InterPro" id="IPR036388">
    <property type="entry name" value="WH-like_DNA-bd_sf"/>
</dbReference>
<feature type="region of interest" description="Disordered" evidence="7">
    <location>
        <begin position="651"/>
        <end position="674"/>
    </location>
</feature>
<dbReference type="Pfam" id="PF04542">
    <property type="entry name" value="Sigma70_r2"/>
    <property type="match status" value="1"/>
</dbReference>
<feature type="domain" description="Core-binding (CB)" evidence="8">
    <location>
        <begin position="429"/>
        <end position="508"/>
    </location>
</feature>
<dbReference type="EMBL" id="JAGSOV010000113">
    <property type="protein sequence ID" value="MCO1661168.1"/>
    <property type="molecule type" value="Genomic_DNA"/>
</dbReference>
<organism evidence="9 10">
    <name type="scientific">Pseudonocardia humida</name>
    <dbReference type="NCBI Taxonomy" id="2800819"/>
    <lineage>
        <taxon>Bacteria</taxon>
        <taxon>Bacillati</taxon>
        <taxon>Actinomycetota</taxon>
        <taxon>Actinomycetes</taxon>
        <taxon>Pseudonocardiales</taxon>
        <taxon>Pseudonocardiaceae</taxon>
        <taxon>Pseudonocardia</taxon>
    </lineage>
</organism>
<dbReference type="InterPro" id="IPR013324">
    <property type="entry name" value="RNA_pol_sigma_r3/r4-like"/>
</dbReference>
<evidence type="ECO:0000256" key="5">
    <source>
        <dbReference type="PROSITE-ProRule" id="PRU01248"/>
    </source>
</evidence>
<comment type="similarity">
    <text evidence="1 6">Belongs to the sigma-70 factor family. ECF subfamily.</text>
</comment>
<evidence type="ECO:0000256" key="4">
    <source>
        <dbReference type="ARBA" id="ARBA00023163"/>
    </source>
</evidence>
<evidence type="ECO:0000259" key="8">
    <source>
        <dbReference type="PROSITE" id="PS51900"/>
    </source>
</evidence>
<sequence length="674" mass="72419">MTDPAGIGGIWRRESARIVAGLARTLAGDVGLAEELAQDALVAALEQWPTGGVPDNPGAWLTTVARRRAVDALRRMQRRDRGHAALAHDLRTAAVDEPPPPPPDPDDVADDVLRLMLVSCHPVLSPEARVALTLKVVAGLRTDEIARAFLVTEATVAQRVVRAKRALAVSQARFEVPVGPERAGRLASVMEVLYLVFNEGYAATGGTDWIRTALCDEAIRLARMLARLAPDSAEAHGLLALLELQHSRRAARVDAAGIPVLLHEQDRDRWDRDRIRAGFTALLRARETRAPPGPYVLQAAIAACHARARSAADTDWAQIVALYDLLVRVVPSPVVALNRAVAVAMARGPEEGLQLIEPLLAEPAMARYPLLPGTRGHLLARLGRTAPARAEFERAASMTASLPEREVWLRRAAALRPEPAPRQPAGGGPGLGEAAAAFLARPGPSPGTVRSYRQTLDRLRRDLGDDLPLCALSPEAVARVFASAWSRAAPATWNRHRAALRAFAAWAGTSALDGSLDRLPAPRGRARPLDPRRVAALTTPATPLRERALWRVLHESGAPAREVLALDVDELDLAAGRARHGRIAWARATSALLAELVEGRSRGPVFLAERRPGPGRPRPPGDLCPDTGRGRLSYPRAEYLFKRASGGATLRALSGRAQPGARRAASPRSAARGR</sequence>
<accession>A0ABT1ADR9</accession>
<dbReference type="SUPFAM" id="SSF56349">
    <property type="entry name" value="DNA breaking-rejoining enzymes"/>
    <property type="match status" value="1"/>
</dbReference>
<evidence type="ECO:0000313" key="10">
    <source>
        <dbReference type="Proteomes" id="UP001165283"/>
    </source>
</evidence>
<dbReference type="RefSeq" id="WP_308216138.1">
    <property type="nucleotide sequence ID" value="NZ_JAGSOV010000113.1"/>
</dbReference>
<dbReference type="Pfam" id="PF02899">
    <property type="entry name" value="Phage_int_SAM_1"/>
    <property type="match status" value="1"/>
</dbReference>
<dbReference type="Gene3D" id="1.10.10.10">
    <property type="entry name" value="Winged helix-like DNA-binding domain superfamily/Winged helix DNA-binding domain"/>
    <property type="match status" value="1"/>
</dbReference>
<comment type="caution">
    <text evidence="9">The sequence shown here is derived from an EMBL/GenBank/DDBJ whole genome shotgun (WGS) entry which is preliminary data.</text>
</comment>
<evidence type="ECO:0000256" key="2">
    <source>
        <dbReference type="ARBA" id="ARBA00023015"/>
    </source>
</evidence>
<keyword evidence="3 6" id="KW-0731">Sigma factor</keyword>
<evidence type="ECO:0000256" key="7">
    <source>
        <dbReference type="SAM" id="MobiDB-lite"/>
    </source>
</evidence>
<dbReference type="InterPro" id="IPR011010">
    <property type="entry name" value="DNA_brk_join_enz"/>
</dbReference>
<keyword evidence="4 6" id="KW-0804">Transcription</keyword>
<dbReference type="Gene3D" id="1.10.1740.10">
    <property type="match status" value="1"/>
</dbReference>
<dbReference type="Pfam" id="PF08281">
    <property type="entry name" value="Sigma70_r4_2"/>
    <property type="match status" value="1"/>
</dbReference>
<dbReference type="Proteomes" id="UP001165283">
    <property type="component" value="Unassembled WGS sequence"/>
</dbReference>
<evidence type="ECO:0000313" key="9">
    <source>
        <dbReference type="EMBL" id="MCO1661168.1"/>
    </source>
</evidence>